<accession>A0ABZ0W9Y2</accession>
<sequence>MRKLSMEELGRKSVDEVKASAKIPIIVVLENIRSAYNVGSVFRTSDAFLVEAIYITGYSAKPPHKEIKKTALGAEDSVSWTHFASAAEAIANLREKKYKVYAIEQVEKSTHLHDLAWETHEPIAIVLGNEVTGVDQTTIGLCDGCIEIPQLGMKHSLNIATAAGVVLWELVSRILKKETDVNR</sequence>
<dbReference type="InterPro" id="IPR001537">
    <property type="entry name" value="SpoU_MeTrfase"/>
</dbReference>
<evidence type="ECO:0000313" key="5">
    <source>
        <dbReference type="Proteomes" id="UP001325680"/>
    </source>
</evidence>
<dbReference type="PANTHER" id="PTHR46429:SF1">
    <property type="entry name" value="23S RRNA (GUANOSINE-2'-O-)-METHYLTRANSFERASE RLMB"/>
    <property type="match status" value="1"/>
</dbReference>
<feature type="domain" description="tRNA/rRNA methyltransferase SpoU type" evidence="3">
    <location>
        <begin position="25"/>
        <end position="168"/>
    </location>
</feature>
<dbReference type="SUPFAM" id="SSF75217">
    <property type="entry name" value="alpha/beta knot"/>
    <property type="match status" value="1"/>
</dbReference>
<evidence type="ECO:0000256" key="2">
    <source>
        <dbReference type="ARBA" id="ARBA00022679"/>
    </source>
</evidence>
<dbReference type="InterPro" id="IPR004441">
    <property type="entry name" value="rRNA_MeTrfase_TrmH"/>
</dbReference>
<name>A0ABZ0W9Y2_9BACT</name>
<dbReference type="GO" id="GO:0032259">
    <property type="term" value="P:methylation"/>
    <property type="evidence" value="ECO:0007669"/>
    <property type="project" value="UniProtKB-KW"/>
</dbReference>
<keyword evidence="2" id="KW-0808">Transferase</keyword>
<evidence type="ECO:0000256" key="1">
    <source>
        <dbReference type="ARBA" id="ARBA00022603"/>
    </source>
</evidence>
<dbReference type="Pfam" id="PF00588">
    <property type="entry name" value="SpoU_methylase"/>
    <property type="match status" value="1"/>
</dbReference>
<dbReference type="RefSeq" id="WP_170138323.1">
    <property type="nucleotide sequence ID" value="NZ_CP139960.1"/>
</dbReference>
<proteinExistence type="predicted"/>
<dbReference type="InterPro" id="IPR029026">
    <property type="entry name" value="tRNA_m1G_MTases_N"/>
</dbReference>
<reference evidence="4 5" key="1">
    <citation type="submission" date="2023-12" db="EMBL/GenBank/DDBJ databases">
        <title>Genome sequencing and assembly of bacterial species from a model synthetic community.</title>
        <authorList>
            <person name="Hogle S.L."/>
        </authorList>
    </citation>
    <scope>NUCLEOTIDE SEQUENCE [LARGE SCALE GENOMIC DNA]</scope>
    <source>
        <strain evidence="4 5">HAMBI_3031</strain>
    </source>
</reference>
<evidence type="ECO:0000259" key="3">
    <source>
        <dbReference type="Pfam" id="PF00588"/>
    </source>
</evidence>
<dbReference type="CDD" id="cd18097">
    <property type="entry name" value="SpoU-like"/>
    <property type="match status" value="1"/>
</dbReference>
<protein>
    <submittedName>
        <fullName evidence="4">RNA methyltransferase</fullName>
    </submittedName>
</protein>
<dbReference type="EMBL" id="CP139960">
    <property type="protein sequence ID" value="WQD39329.1"/>
    <property type="molecule type" value="Genomic_DNA"/>
</dbReference>
<organism evidence="4 5">
    <name type="scientific">Niabella yanshanensis</name>
    <dbReference type="NCBI Taxonomy" id="577386"/>
    <lineage>
        <taxon>Bacteria</taxon>
        <taxon>Pseudomonadati</taxon>
        <taxon>Bacteroidota</taxon>
        <taxon>Chitinophagia</taxon>
        <taxon>Chitinophagales</taxon>
        <taxon>Chitinophagaceae</taxon>
        <taxon>Niabella</taxon>
    </lineage>
</organism>
<dbReference type="InterPro" id="IPR029028">
    <property type="entry name" value="Alpha/beta_knot_MTases"/>
</dbReference>
<gene>
    <name evidence="4" type="ORF">U0035_04100</name>
</gene>
<evidence type="ECO:0000313" key="4">
    <source>
        <dbReference type="EMBL" id="WQD39329.1"/>
    </source>
</evidence>
<dbReference type="Proteomes" id="UP001325680">
    <property type="component" value="Chromosome"/>
</dbReference>
<keyword evidence="1 4" id="KW-0489">Methyltransferase</keyword>
<dbReference type="PANTHER" id="PTHR46429">
    <property type="entry name" value="23S RRNA (GUANOSINE-2'-O-)-METHYLTRANSFERASE RLMB"/>
    <property type="match status" value="1"/>
</dbReference>
<keyword evidence="5" id="KW-1185">Reference proteome</keyword>
<dbReference type="GO" id="GO:0008168">
    <property type="term" value="F:methyltransferase activity"/>
    <property type="evidence" value="ECO:0007669"/>
    <property type="project" value="UniProtKB-KW"/>
</dbReference>
<dbReference type="Gene3D" id="3.40.1280.10">
    <property type="match status" value="1"/>
</dbReference>